<dbReference type="InterPro" id="IPR016166">
    <property type="entry name" value="FAD-bd_PCMH"/>
</dbReference>
<dbReference type="PANTHER" id="PTHR46568:SF1">
    <property type="entry name" value="ALKYLDIHYDROXYACETONEPHOSPHATE SYNTHASE, PEROXISOMAL"/>
    <property type="match status" value="1"/>
</dbReference>
<dbReference type="InterPro" id="IPR016167">
    <property type="entry name" value="FAD-bd_PCMH_sub1"/>
</dbReference>
<dbReference type="EC" id="2.5.1.26" evidence="11"/>
<dbReference type="Pfam" id="PF01565">
    <property type="entry name" value="FAD_binding_4"/>
    <property type="match status" value="1"/>
</dbReference>
<keyword evidence="4 8" id="KW-0274">FAD</keyword>
<dbReference type="RefSeq" id="WP_012876379.1">
    <property type="nucleotide sequence ID" value="NC_013526.1"/>
</dbReference>
<dbReference type="GO" id="GO:0008609">
    <property type="term" value="F:alkylglycerone-phosphate synthase activity"/>
    <property type="evidence" value="ECO:0007669"/>
    <property type="project" value="UniProtKB-EC"/>
</dbReference>
<dbReference type="InterPro" id="IPR025650">
    <property type="entry name" value="Alkyl-DHAP_Synthase"/>
</dbReference>
<evidence type="ECO:0000256" key="1">
    <source>
        <dbReference type="ARBA" id="ARBA00001974"/>
    </source>
</evidence>
<dbReference type="Gene3D" id="3.40.462.40">
    <property type="entry name" value="FAD-linked oxidase, cap domain/gating helix"/>
    <property type="match status" value="1"/>
</dbReference>
<evidence type="ECO:0000313" key="12">
    <source>
        <dbReference type="Proteomes" id="UP000000323"/>
    </source>
</evidence>
<organism evidence="11 12">
    <name type="scientific">Thermobaculum terrenum (strain ATCC BAA-798 / CCMEE 7001 / YNP1)</name>
    <dbReference type="NCBI Taxonomy" id="525904"/>
    <lineage>
        <taxon>Bacteria</taxon>
        <taxon>Bacillati</taxon>
        <taxon>Chloroflexota</taxon>
        <taxon>Chloroflexia</taxon>
        <taxon>Candidatus Thermobaculales</taxon>
        <taxon>Candidatus Thermobaculaceae</taxon>
        <taxon>Thermobaculum</taxon>
    </lineage>
</organism>
<gene>
    <name evidence="11" type="ordered locus">Tter_2454</name>
</gene>
<dbReference type="Pfam" id="PF02913">
    <property type="entry name" value="FAD-oxidase_C"/>
    <property type="match status" value="1"/>
</dbReference>
<reference evidence="12" key="1">
    <citation type="journal article" date="2010" name="Stand. Genomic Sci.">
        <title>Complete genome sequence of 'Thermobaculum terrenum' type strain (YNP1).</title>
        <authorList>
            <person name="Kiss H."/>
            <person name="Cleland D."/>
            <person name="Lapidus A."/>
            <person name="Lucas S."/>
            <person name="Glavina Del Rio T."/>
            <person name="Nolan M."/>
            <person name="Tice H."/>
            <person name="Han C."/>
            <person name="Goodwin L."/>
            <person name="Pitluck S."/>
            <person name="Liolios K."/>
            <person name="Ivanova N."/>
            <person name="Mavromatis K."/>
            <person name="Ovchinnikova G."/>
            <person name="Pati A."/>
            <person name="Chen A."/>
            <person name="Palaniappan K."/>
            <person name="Land M."/>
            <person name="Hauser L."/>
            <person name="Chang Y."/>
            <person name="Jeffries C."/>
            <person name="Lu M."/>
            <person name="Brettin T."/>
            <person name="Detter J."/>
            <person name="Goker M."/>
            <person name="Tindall B."/>
            <person name="Beck B."/>
            <person name="McDermott T."/>
            <person name="Woyke T."/>
            <person name="Bristow J."/>
            <person name="Eisen J."/>
            <person name="Markowitz V."/>
            <person name="Hugenholtz P."/>
            <person name="Kyrpides N."/>
            <person name="Klenk H."/>
            <person name="Cheng J."/>
        </authorList>
    </citation>
    <scope>NUCLEOTIDE SEQUENCE [LARGE SCALE GENOMIC DNA]</scope>
    <source>
        <strain evidence="12">ATCC BAA-798 / YNP1</strain>
    </source>
</reference>
<dbReference type="InterPro" id="IPR004113">
    <property type="entry name" value="FAD-bd_oxidored_4_C"/>
</dbReference>
<keyword evidence="3" id="KW-0285">Flavoprotein</keyword>
<dbReference type="Gene3D" id="3.30.465.10">
    <property type="match status" value="1"/>
</dbReference>
<evidence type="ECO:0000256" key="5">
    <source>
        <dbReference type="ARBA" id="ARBA00023002"/>
    </source>
</evidence>
<dbReference type="InterPro" id="IPR036318">
    <property type="entry name" value="FAD-bd_PCMH-like_sf"/>
</dbReference>
<keyword evidence="5" id="KW-0560">Oxidoreductase</keyword>
<dbReference type="InterPro" id="IPR016171">
    <property type="entry name" value="Vanillyl_alc_oxidase_C-sub2"/>
</dbReference>
<dbReference type="SUPFAM" id="SSF56176">
    <property type="entry name" value="FAD-binding/transporter-associated domain-like"/>
    <property type="match status" value="1"/>
</dbReference>
<dbReference type="GO" id="GO:0016491">
    <property type="term" value="F:oxidoreductase activity"/>
    <property type="evidence" value="ECO:0007669"/>
    <property type="project" value="UniProtKB-KW"/>
</dbReference>
<feature type="binding site" evidence="7">
    <location>
        <position position="323"/>
    </location>
    <ligand>
        <name>substrate</name>
    </ligand>
</feature>
<dbReference type="PANTHER" id="PTHR46568">
    <property type="entry name" value="ALKYLDIHYDROXYACETONEPHOSPHATE SYNTHASE, PEROXISOMAL"/>
    <property type="match status" value="1"/>
</dbReference>
<name>D1CHX7_THET1</name>
<protein>
    <submittedName>
        <fullName evidence="11">Alkylglycerone-phosphate synthase</fullName>
        <ecNumber evidence="11">2.5.1.26</ecNumber>
    </submittedName>
</protein>
<dbReference type="InterPro" id="IPR006094">
    <property type="entry name" value="Oxid_FAD_bind_N"/>
</dbReference>
<feature type="active site" description="Proton donor/acceptor" evidence="6">
    <location>
        <position position="380"/>
    </location>
</feature>
<evidence type="ECO:0000256" key="2">
    <source>
        <dbReference type="ARBA" id="ARBA00008000"/>
    </source>
</evidence>
<dbReference type="Proteomes" id="UP000000323">
    <property type="component" value="Chromosome 2"/>
</dbReference>
<dbReference type="EMBL" id="CP001826">
    <property type="protein sequence ID" value="ACZ43348.1"/>
    <property type="molecule type" value="Genomic_DNA"/>
</dbReference>
<dbReference type="GO" id="GO:0008610">
    <property type="term" value="P:lipid biosynthetic process"/>
    <property type="evidence" value="ECO:0007669"/>
    <property type="project" value="InterPro"/>
</dbReference>
<accession>D1CHX7</accession>
<evidence type="ECO:0000256" key="7">
    <source>
        <dbReference type="PIRSR" id="PIRSR625650-2"/>
    </source>
</evidence>
<dbReference type="eggNOG" id="COG0277">
    <property type="taxonomic scope" value="Bacteria"/>
</dbReference>
<comment type="similarity">
    <text evidence="2">Belongs to the FAD-binding oxidoreductase/transferase type 4 family.</text>
</comment>
<dbReference type="Gene3D" id="3.30.70.3450">
    <property type="match status" value="1"/>
</dbReference>
<comment type="cofactor">
    <cofactor evidence="1 8">
        <name>FAD</name>
        <dbReference type="ChEBI" id="CHEBI:57692"/>
    </cofactor>
</comment>
<feature type="site" description="Important for enzyme activity" evidence="9">
    <location>
        <position position="251"/>
    </location>
</feature>
<evidence type="ECO:0000256" key="6">
    <source>
        <dbReference type="PIRSR" id="PIRSR625650-1"/>
    </source>
</evidence>
<dbReference type="PROSITE" id="PS51387">
    <property type="entry name" value="FAD_PCMH"/>
    <property type="match status" value="1"/>
</dbReference>
<dbReference type="InterPro" id="IPR016164">
    <property type="entry name" value="FAD-linked_Oxase-like_C"/>
</dbReference>
<evidence type="ECO:0000313" key="11">
    <source>
        <dbReference type="EMBL" id="ACZ43348.1"/>
    </source>
</evidence>
<evidence type="ECO:0000256" key="9">
    <source>
        <dbReference type="PIRSR" id="PIRSR625650-4"/>
    </source>
</evidence>
<keyword evidence="11" id="KW-0808">Transferase</keyword>
<dbReference type="Gene3D" id="1.10.45.10">
    <property type="entry name" value="Vanillyl-alcohol Oxidase, Chain A, domain 4"/>
    <property type="match status" value="1"/>
</dbReference>
<dbReference type="HOGENOM" id="CLU_017779_2_3_0"/>
<dbReference type="Gene3D" id="3.30.43.10">
    <property type="entry name" value="Uridine Diphospho-n-acetylenolpyruvylglucosamine Reductase, domain 2"/>
    <property type="match status" value="1"/>
</dbReference>
<evidence type="ECO:0000256" key="4">
    <source>
        <dbReference type="ARBA" id="ARBA00022827"/>
    </source>
</evidence>
<feature type="binding site" evidence="8">
    <location>
        <begin position="200"/>
        <end position="206"/>
    </location>
    <ligand>
        <name>FAD</name>
        <dbReference type="ChEBI" id="CHEBI:57692"/>
    </ligand>
</feature>
<keyword evidence="12" id="KW-1185">Reference proteome</keyword>
<dbReference type="FunFam" id="1.10.45.10:FF:000001">
    <property type="entry name" value="D-lactate dehydrogenase mitochondrial"/>
    <property type="match status" value="1"/>
</dbReference>
<dbReference type="GO" id="GO:0071949">
    <property type="term" value="F:FAD binding"/>
    <property type="evidence" value="ECO:0007669"/>
    <property type="project" value="InterPro"/>
</dbReference>
<dbReference type="STRING" id="525904.Tter_2454"/>
<proteinExistence type="inferred from homology"/>
<dbReference type="AlphaFoldDB" id="D1CHX7"/>
<dbReference type="InterPro" id="IPR016169">
    <property type="entry name" value="FAD-bd_PCMH_sub2"/>
</dbReference>
<dbReference type="KEGG" id="ttr:Tter_2454"/>
<sequence length="467" mass="51289">MEELRREGLEVSESLVDRLAYSHDAWPLELKAAVLGRPHWLPRAVAWPETTEQVAVLLRWAQRHRVPVVPYGGGSGIVGGALADGSALVVDLKRMGRVLEVDESSLWVRAQVGISGQYLEDRLNARGLTLGHFPQSMRASTLGGWLAHRAAGVASTRYGKIEDMVLALEVVLPDGEVVRTSRVPRAATGPDLDQLFVGSEGCYGIITEATLQLHALPEVRRWRCYAVGEFERGLEAVRRVLQRDLRPAIVRLYDAVEATPYLEPWGRAGECLLLWGCEGYADMVALEVEHIEATCRGQGWSDLGDGPAELWWSRRFNTLGLVRPLLESRGVADALEVSADWSCLGRVYEGMREAMLAAVGERGKVYGHLSHAYLTGANLYMIFSAEAEDEEAVAHTYWRVLEAAFEACLSLGGSLSHHHGVGLAKARWLGREWGASGLRVLWRLQQALDPGGIMNPGKGLHPEVGDA</sequence>
<feature type="domain" description="FAD-binding PCMH-type" evidence="10">
    <location>
        <begin position="33"/>
        <end position="216"/>
    </location>
</feature>
<evidence type="ECO:0000256" key="3">
    <source>
        <dbReference type="ARBA" id="ARBA00022630"/>
    </source>
</evidence>
<evidence type="ECO:0000259" key="10">
    <source>
        <dbReference type="PROSITE" id="PS51387"/>
    </source>
</evidence>
<dbReference type="OrthoDB" id="9767256at2"/>
<dbReference type="SUPFAM" id="SSF55103">
    <property type="entry name" value="FAD-linked oxidases, C-terminal domain"/>
    <property type="match status" value="1"/>
</dbReference>
<evidence type="ECO:0000256" key="8">
    <source>
        <dbReference type="PIRSR" id="PIRSR625650-3"/>
    </source>
</evidence>